<comment type="caution">
    <text evidence="9">The sequence shown here is derived from an EMBL/GenBank/DDBJ whole genome shotgun (WGS) entry which is preliminary data.</text>
</comment>
<dbReference type="Proteomes" id="UP001642405">
    <property type="component" value="Unassembled WGS sequence"/>
</dbReference>
<accession>A0ABP0CHH7</accession>
<dbReference type="SUPFAM" id="SSF48264">
    <property type="entry name" value="Cytochrome P450"/>
    <property type="match status" value="1"/>
</dbReference>
<dbReference type="PANTHER" id="PTHR24305:SF107">
    <property type="entry name" value="P450, PUTATIVE (EUROFUNG)-RELATED"/>
    <property type="match status" value="1"/>
</dbReference>
<proteinExistence type="inferred from homology"/>
<gene>
    <name evidence="9" type="ORF">SCUCBS95973_007790</name>
</gene>
<comment type="cofactor">
    <cofactor evidence="1">
        <name>heme</name>
        <dbReference type="ChEBI" id="CHEBI:30413"/>
    </cofactor>
</comment>
<keyword evidence="10" id="KW-1185">Reference proteome</keyword>
<evidence type="ECO:0000256" key="4">
    <source>
        <dbReference type="ARBA" id="ARBA00022617"/>
    </source>
</evidence>
<reference evidence="9 10" key="1">
    <citation type="submission" date="2024-01" db="EMBL/GenBank/DDBJ databases">
        <authorList>
            <person name="Allen C."/>
            <person name="Tagirdzhanova G."/>
        </authorList>
    </citation>
    <scope>NUCLEOTIDE SEQUENCE [LARGE SCALE GENOMIC DNA]</scope>
</reference>
<comment type="pathway">
    <text evidence="2">Secondary metabolite biosynthesis.</text>
</comment>
<sequence>MASELSASNLWTALGLLLAATALWYLYRGYVVRSHFQRLQRQGIPMLPHSPILGHLGVVGLLMADLPRDVHGDYLMLLIQDKWRDLFDQQKYKRCPPAVYLDLWPVSPPMLLVLDPAMAAQFTQDMNVDKSAAQGNFLKPLTSNLDLASSHGAAWKKLRRRMNPGFNALSIRQRLPALMEEVEVFRDILLSKAGKDDKNKGWGPVFTLERPVTMLTLDFIGRFTLDLRLHEQTSPLTPVSAAMLDTLPWLAIHIHIGNVLTLFNPWRRYKLWRNRRTMDAYLEPLLEDRARLVAEKQPGTGNALVDTLFQAISSEAAEKAAPADPAATLAYIVAETKHTLFAGHETTAFSLAWLFQTLARHPDILDKMCAEHDAVLSTDPAAAAARLRESPHLLGQLPYTTAVIKESLRINTNVGTLRAGSPGFALYGPPGSGYEGVAFPTEQCVIWDGNFAMHHNPALWPRPKEYIPERWLTTDPADPLHPVRNAYRPFELGPRNCIGQHLAMTEMTMVLALVVRTLEVEEAWEEWDAQRGVSPFKKKDTVWGERMYQVSKHGPPHVKDGMPVHVRLRQR</sequence>
<evidence type="ECO:0000256" key="8">
    <source>
        <dbReference type="ARBA" id="ARBA00023033"/>
    </source>
</evidence>
<dbReference type="InterPro" id="IPR001128">
    <property type="entry name" value="Cyt_P450"/>
</dbReference>
<keyword evidence="7" id="KW-0408">Iron</keyword>
<keyword evidence="4" id="KW-0349">Heme</keyword>
<organism evidence="9 10">
    <name type="scientific">Sporothrix curviconia</name>
    <dbReference type="NCBI Taxonomy" id="1260050"/>
    <lineage>
        <taxon>Eukaryota</taxon>
        <taxon>Fungi</taxon>
        <taxon>Dikarya</taxon>
        <taxon>Ascomycota</taxon>
        <taxon>Pezizomycotina</taxon>
        <taxon>Sordariomycetes</taxon>
        <taxon>Sordariomycetidae</taxon>
        <taxon>Ophiostomatales</taxon>
        <taxon>Ophiostomataceae</taxon>
        <taxon>Sporothrix</taxon>
    </lineage>
</organism>
<evidence type="ECO:0000256" key="1">
    <source>
        <dbReference type="ARBA" id="ARBA00001971"/>
    </source>
</evidence>
<keyword evidence="8" id="KW-0503">Monooxygenase</keyword>
<dbReference type="EMBL" id="CAWUHB010000056">
    <property type="protein sequence ID" value="CAK7231077.1"/>
    <property type="molecule type" value="Genomic_DNA"/>
</dbReference>
<dbReference type="InterPro" id="IPR002403">
    <property type="entry name" value="Cyt_P450_E_grp-IV"/>
</dbReference>
<keyword evidence="6" id="KW-0560">Oxidoreductase</keyword>
<dbReference type="InterPro" id="IPR036396">
    <property type="entry name" value="Cyt_P450_sf"/>
</dbReference>
<dbReference type="PRINTS" id="PR00465">
    <property type="entry name" value="EP450IV"/>
</dbReference>
<name>A0ABP0CHH7_9PEZI</name>
<dbReference type="PROSITE" id="PS50096">
    <property type="entry name" value="IQ"/>
    <property type="match status" value="1"/>
</dbReference>
<evidence type="ECO:0000256" key="2">
    <source>
        <dbReference type="ARBA" id="ARBA00005179"/>
    </source>
</evidence>
<evidence type="ECO:0000313" key="9">
    <source>
        <dbReference type="EMBL" id="CAK7231077.1"/>
    </source>
</evidence>
<comment type="similarity">
    <text evidence="3">Belongs to the cytochrome P450 family.</text>
</comment>
<protein>
    <submittedName>
        <fullName evidence="9">Uncharacterized protein</fullName>
    </submittedName>
</protein>
<dbReference type="PANTHER" id="PTHR24305">
    <property type="entry name" value="CYTOCHROME P450"/>
    <property type="match status" value="1"/>
</dbReference>
<evidence type="ECO:0000313" key="10">
    <source>
        <dbReference type="Proteomes" id="UP001642405"/>
    </source>
</evidence>
<dbReference type="InterPro" id="IPR050121">
    <property type="entry name" value="Cytochrome_P450_monoxygenase"/>
</dbReference>
<dbReference type="Pfam" id="PF00067">
    <property type="entry name" value="p450"/>
    <property type="match status" value="1"/>
</dbReference>
<dbReference type="Gene3D" id="1.10.630.10">
    <property type="entry name" value="Cytochrome P450"/>
    <property type="match status" value="1"/>
</dbReference>
<evidence type="ECO:0000256" key="5">
    <source>
        <dbReference type="ARBA" id="ARBA00022723"/>
    </source>
</evidence>
<evidence type="ECO:0000256" key="3">
    <source>
        <dbReference type="ARBA" id="ARBA00010617"/>
    </source>
</evidence>
<evidence type="ECO:0000256" key="6">
    <source>
        <dbReference type="ARBA" id="ARBA00023002"/>
    </source>
</evidence>
<dbReference type="PRINTS" id="PR00385">
    <property type="entry name" value="P450"/>
</dbReference>
<evidence type="ECO:0000256" key="7">
    <source>
        <dbReference type="ARBA" id="ARBA00023004"/>
    </source>
</evidence>
<keyword evidence="5" id="KW-0479">Metal-binding</keyword>
<dbReference type="CDD" id="cd11051">
    <property type="entry name" value="CYP59-like"/>
    <property type="match status" value="1"/>
</dbReference>